<dbReference type="GO" id="GO:0006355">
    <property type="term" value="P:regulation of DNA-templated transcription"/>
    <property type="evidence" value="ECO:0007669"/>
    <property type="project" value="InterPro"/>
</dbReference>
<proteinExistence type="predicted"/>
<evidence type="ECO:0000256" key="2">
    <source>
        <dbReference type="ARBA" id="ARBA00023125"/>
    </source>
</evidence>
<reference evidence="7" key="2">
    <citation type="submission" date="2020-10" db="EMBL/GenBank/DDBJ databases">
        <authorList>
            <person name="Cooper E.A."/>
            <person name="Brenton Z.W."/>
            <person name="Flinn B.S."/>
            <person name="Jenkins J."/>
            <person name="Shu S."/>
            <person name="Flowers D."/>
            <person name="Luo F."/>
            <person name="Wang Y."/>
            <person name="Xia P."/>
            <person name="Barry K."/>
            <person name="Daum C."/>
            <person name="Lipzen A."/>
            <person name="Yoshinaga Y."/>
            <person name="Schmutz J."/>
            <person name="Saski C."/>
            <person name="Vermerris W."/>
            <person name="Kresovich S."/>
        </authorList>
    </citation>
    <scope>NUCLEOTIDE SEQUENCE</scope>
</reference>
<dbReference type="GO" id="GO:0003677">
    <property type="term" value="F:DNA binding"/>
    <property type="evidence" value="ECO:0007669"/>
    <property type="project" value="UniProtKB-KW"/>
</dbReference>
<dbReference type="PANTHER" id="PTHR31719:SF43">
    <property type="entry name" value="NAC TRANSCRIPTION FACTOR 56"/>
    <property type="match status" value="1"/>
</dbReference>
<dbReference type="InterPro" id="IPR003441">
    <property type="entry name" value="NAC-dom"/>
</dbReference>
<protein>
    <recommendedName>
        <fullName evidence="6">NAC domain-containing protein</fullName>
    </recommendedName>
</protein>
<evidence type="ECO:0000259" key="6">
    <source>
        <dbReference type="PROSITE" id="PS51005"/>
    </source>
</evidence>
<keyword evidence="3" id="KW-0804">Transcription</keyword>
<evidence type="ECO:0000256" key="1">
    <source>
        <dbReference type="ARBA" id="ARBA00023015"/>
    </source>
</evidence>
<feature type="compositionally biased region" description="Low complexity" evidence="5">
    <location>
        <begin position="186"/>
        <end position="198"/>
    </location>
</feature>
<evidence type="ECO:0000313" key="8">
    <source>
        <dbReference type="Proteomes" id="UP000807115"/>
    </source>
</evidence>
<keyword evidence="1" id="KW-0805">Transcription regulation</keyword>
<feature type="compositionally biased region" description="Basic and acidic residues" evidence="5">
    <location>
        <begin position="78"/>
        <end position="96"/>
    </location>
</feature>
<keyword evidence="4" id="KW-0539">Nucleus</keyword>
<keyword evidence="2" id="KW-0238">DNA-binding</keyword>
<dbReference type="Pfam" id="PF02365">
    <property type="entry name" value="NAM"/>
    <property type="match status" value="1"/>
</dbReference>
<feature type="compositionally biased region" description="Pro residues" evidence="5">
    <location>
        <begin position="1"/>
        <end position="12"/>
    </location>
</feature>
<name>A0A921UP16_SORBI</name>
<organism evidence="7 8">
    <name type="scientific">Sorghum bicolor</name>
    <name type="common">Sorghum</name>
    <name type="synonym">Sorghum vulgare</name>
    <dbReference type="NCBI Taxonomy" id="4558"/>
    <lineage>
        <taxon>Eukaryota</taxon>
        <taxon>Viridiplantae</taxon>
        <taxon>Streptophyta</taxon>
        <taxon>Embryophyta</taxon>
        <taxon>Tracheophyta</taxon>
        <taxon>Spermatophyta</taxon>
        <taxon>Magnoliopsida</taxon>
        <taxon>Liliopsida</taxon>
        <taxon>Poales</taxon>
        <taxon>Poaceae</taxon>
        <taxon>PACMAD clade</taxon>
        <taxon>Panicoideae</taxon>
        <taxon>Andropogonodae</taxon>
        <taxon>Andropogoneae</taxon>
        <taxon>Sorghinae</taxon>
        <taxon>Sorghum</taxon>
    </lineage>
</organism>
<accession>A0A921UP16</accession>
<reference evidence="7" key="1">
    <citation type="journal article" date="2019" name="BMC Genomics">
        <title>A new reference genome for Sorghum bicolor reveals high levels of sequence similarity between sweet and grain genotypes: implications for the genetics of sugar metabolism.</title>
        <authorList>
            <person name="Cooper E.A."/>
            <person name="Brenton Z.W."/>
            <person name="Flinn B.S."/>
            <person name="Jenkins J."/>
            <person name="Shu S."/>
            <person name="Flowers D."/>
            <person name="Luo F."/>
            <person name="Wang Y."/>
            <person name="Xia P."/>
            <person name="Barry K."/>
            <person name="Daum C."/>
            <person name="Lipzen A."/>
            <person name="Yoshinaga Y."/>
            <person name="Schmutz J."/>
            <person name="Saski C."/>
            <person name="Vermerris W."/>
            <person name="Kresovich S."/>
        </authorList>
    </citation>
    <scope>NUCLEOTIDE SEQUENCE</scope>
</reference>
<feature type="region of interest" description="Disordered" evidence="5">
    <location>
        <begin position="75"/>
        <end position="112"/>
    </location>
</feature>
<comment type="caution">
    <text evidence="7">The sequence shown here is derived from an EMBL/GenBank/DDBJ whole genome shotgun (WGS) entry which is preliminary data.</text>
</comment>
<evidence type="ECO:0000313" key="7">
    <source>
        <dbReference type="EMBL" id="KAG0538884.1"/>
    </source>
</evidence>
<dbReference type="InterPro" id="IPR036093">
    <property type="entry name" value="NAC_dom_sf"/>
</dbReference>
<dbReference type="SUPFAM" id="SSF101941">
    <property type="entry name" value="NAC domain"/>
    <property type="match status" value="1"/>
</dbReference>
<dbReference type="EMBL" id="CM027682">
    <property type="protein sequence ID" value="KAG0538884.1"/>
    <property type="molecule type" value="Genomic_DNA"/>
</dbReference>
<feature type="region of interest" description="Disordered" evidence="5">
    <location>
        <begin position="1"/>
        <end position="30"/>
    </location>
</feature>
<dbReference type="AlphaFoldDB" id="A0A921UP16"/>
<gene>
    <name evidence="7" type="ORF">BDA96_03G275300</name>
</gene>
<evidence type="ECO:0000256" key="4">
    <source>
        <dbReference type="ARBA" id="ARBA00023242"/>
    </source>
</evidence>
<dbReference type="Proteomes" id="UP000807115">
    <property type="component" value="Chromosome 3"/>
</dbReference>
<dbReference type="PROSITE" id="PS51005">
    <property type="entry name" value="NAC"/>
    <property type="match status" value="1"/>
</dbReference>
<evidence type="ECO:0000256" key="5">
    <source>
        <dbReference type="SAM" id="MobiDB-lite"/>
    </source>
</evidence>
<evidence type="ECO:0000256" key="3">
    <source>
        <dbReference type="ARBA" id="ARBA00023163"/>
    </source>
</evidence>
<feature type="region of interest" description="Disordered" evidence="5">
    <location>
        <begin position="186"/>
        <end position="245"/>
    </location>
</feature>
<feature type="domain" description="NAC" evidence="6">
    <location>
        <begin position="23"/>
        <end position="167"/>
    </location>
</feature>
<sequence length="245" mass="25813">MAGSPPKPPPPIFAAGSSSPKPPPPTFDSHPSYVELMNSYLRPRVVSGTKVDFIHETDLYGADPNQLTGNLLPATAKSGEEGSTKTQMKRDVDTGRKGGWPGVGSPNDVLSNGQRIGQRRYFAFHEKAGGDLVKSAWRMRELRLDTNEGGQEEGSSDLLALCKVYHFPNAEAGNESSMAVAKADAEAPAASAVVAPGPNGRRRRRGQGRKAGDTDSGAETVASSPARQKKVDGEGADAATTGEKQ</sequence>
<dbReference type="PANTHER" id="PTHR31719">
    <property type="entry name" value="NAC TRANSCRIPTION FACTOR 56"/>
    <property type="match status" value="1"/>
</dbReference>
<dbReference type="Gene3D" id="2.170.150.80">
    <property type="entry name" value="NAC domain"/>
    <property type="match status" value="1"/>
</dbReference>